<protein>
    <submittedName>
        <fullName evidence="2">Uncharacterized protein</fullName>
    </submittedName>
</protein>
<feature type="compositionally biased region" description="Basic and acidic residues" evidence="1">
    <location>
        <begin position="167"/>
        <end position="184"/>
    </location>
</feature>
<evidence type="ECO:0000256" key="1">
    <source>
        <dbReference type="SAM" id="MobiDB-lite"/>
    </source>
</evidence>
<dbReference type="RefSeq" id="XP_018996930.1">
    <property type="nucleotide sequence ID" value="XM_019134503.1"/>
</dbReference>
<dbReference type="OrthoDB" id="4590707at2759"/>
<feature type="region of interest" description="Disordered" evidence="1">
    <location>
        <begin position="71"/>
        <end position="241"/>
    </location>
</feature>
<evidence type="ECO:0000313" key="3">
    <source>
        <dbReference type="Proteomes" id="UP000094065"/>
    </source>
</evidence>
<keyword evidence="3" id="KW-1185">Reference proteome</keyword>
<feature type="compositionally biased region" description="Basic and acidic residues" evidence="1">
    <location>
        <begin position="73"/>
        <end position="82"/>
    </location>
</feature>
<gene>
    <name evidence="2" type="ORF">L202_01177</name>
</gene>
<name>A0A1E3I2P0_9TREE</name>
<dbReference type="EMBL" id="AWGJ01000002">
    <property type="protein sequence ID" value="ODN82930.1"/>
    <property type="molecule type" value="Genomic_DNA"/>
</dbReference>
<dbReference type="Proteomes" id="UP000094065">
    <property type="component" value="Unassembled WGS sequence"/>
</dbReference>
<sequence>MLSRSALRLSARLSSRRAAVAPQFVARRAASTSAGGHKASSDLPWIASSLVGFGGLTAFILVPSKKTVHHAVTPHDDEKAETNESAPKASTGGDPVESPNTTERAVASEDPKDTHPNAEHSAGDMATKKEGKGEKPSEETKPSAKDGGANANETAQVQKAAEDEEKKDEPEEEKKDGEEKKEAESVEQATKSDAPAEAKEAEEKDESPAEKKSVEQATKSDAPVEAKEAEEKGDSPAEKEE</sequence>
<feature type="compositionally biased region" description="Basic and acidic residues" evidence="1">
    <location>
        <begin position="106"/>
        <end position="144"/>
    </location>
</feature>
<dbReference type="AlphaFoldDB" id="A0A1E3I2P0"/>
<feature type="compositionally biased region" description="Basic and acidic residues" evidence="1">
    <location>
        <begin position="194"/>
        <end position="214"/>
    </location>
</feature>
<feature type="compositionally biased region" description="Basic and acidic residues" evidence="1">
    <location>
        <begin position="222"/>
        <end position="241"/>
    </location>
</feature>
<proteinExistence type="predicted"/>
<evidence type="ECO:0000313" key="2">
    <source>
        <dbReference type="EMBL" id="ODN82930.1"/>
    </source>
</evidence>
<comment type="caution">
    <text evidence="2">The sequence shown here is derived from an EMBL/GenBank/DDBJ whole genome shotgun (WGS) entry which is preliminary data.</text>
</comment>
<dbReference type="GeneID" id="30152486"/>
<reference evidence="2 3" key="1">
    <citation type="submission" date="2016-06" db="EMBL/GenBank/DDBJ databases">
        <title>Evolution of pathogenesis and genome organization in the Tremellales.</title>
        <authorList>
            <person name="Cuomo C."/>
            <person name="Litvintseva A."/>
            <person name="Heitman J."/>
            <person name="Chen Y."/>
            <person name="Sun S."/>
            <person name="Springer D."/>
            <person name="Dromer F."/>
            <person name="Young S."/>
            <person name="Zeng Q."/>
            <person name="Chapman S."/>
            <person name="Gujja S."/>
            <person name="Saif S."/>
            <person name="Birren B."/>
        </authorList>
    </citation>
    <scope>NUCLEOTIDE SEQUENCE [LARGE SCALE GENOMIC DNA]</scope>
    <source>
        <strain evidence="2 3">CBS 6039</strain>
    </source>
</reference>
<organism evidence="2 3">
    <name type="scientific">Cryptococcus amylolentus CBS 6039</name>
    <dbReference type="NCBI Taxonomy" id="1295533"/>
    <lineage>
        <taxon>Eukaryota</taxon>
        <taxon>Fungi</taxon>
        <taxon>Dikarya</taxon>
        <taxon>Basidiomycota</taxon>
        <taxon>Agaricomycotina</taxon>
        <taxon>Tremellomycetes</taxon>
        <taxon>Tremellales</taxon>
        <taxon>Cryptococcaceae</taxon>
        <taxon>Cryptococcus</taxon>
    </lineage>
</organism>
<accession>A0A1E3I2P0</accession>